<reference evidence="1 2" key="1">
    <citation type="journal article" date="2024" name="Plant Biotechnol. J.">
        <title>Dendrobium thyrsiflorum genome and its molecular insights into genes involved in important horticultural traits.</title>
        <authorList>
            <person name="Chen B."/>
            <person name="Wang J.Y."/>
            <person name="Zheng P.J."/>
            <person name="Li K.L."/>
            <person name="Liang Y.M."/>
            <person name="Chen X.F."/>
            <person name="Zhang C."/>
            <person name="Zhao X."/>
            <person name="He X."/>
            <person name="Zhang G.Q."/>
            <person name="Liu Z.J."/>
            <person name="Xu Q."/>
        </authorList>
    </citation>
    <scope>NUCLEOTIDE SEQUENCE [LARGE SCALE GENOMIC DNA]</scope>
    <source>
        <strain evidence="1">GZMU011</strain>
    </source>
</reference>
<gene>
    <name evidence="1" type="ORF">M5K25_017596</name>
</gene>
<proteinExistence type="predicted"/>
<evidence type="ECO:0000313" key="1">
    <source>
        <dbReference type="EMBL" id="KAL0914092.1"/>
    </source>
</evidence>
<organism evidence="1 2">
    <name type="scientific">Dendrobium thyrsiflorum</name>
    <name type="common">Pinecone-like raceme dendrobium</name>
    <name type="synonym">Orchid</name>
    <dbReference type="NCBI Taxonomy" id="117978"/>
    <lineage>
        <taxon>Eukaryota</taxon>
        <taxon>Viridiplantae</taxon>
        <taxon>Streptophyta</taxon>
        <taxon>Embryophyta</taxon>
        <taxon>Tracheophyta</taxon>
        <taxon>Spermatophyta</taxon>
        <taxon>Magnoliopsida</taxon>
        <taxon>Liliopsida</taxon>
        <taxon>Asparagales</taxon>
        <taxon>Orchidaceae</taxon>
        <taxon>Epidendroideae</taxon>
        <taxon>Malaxideae</taxon>
        <taxon>Dendrobiinae</taxon>
        <taxon>Dendrobium</taxon>
    </lineage>
</organism>
<name>A0ABD0UUG2_DENTH</name>
<dbReference type="EMBL" id="JANQDX010000013">
    <property type="protein sequence ID" value="KAL0914092.1"/>
    <property type="molecule type" value="Genomic_DNA"/>
</dbReference>
<accession>A0ABD0UUG2</accession>
<dbReference type="AlphaFoldDB" id="A0ABD0UUG2"/>
<protein>
    <submittedName>
        <fullName evidence="1">Uncharacterized protein</fullName>
    </submittedName>
</protein>
<keyword evidence="2" id="KW-1185">Reference proteome</keyword>
<dbReference type="Proteomes" id="UP001552299">
    <property type="component" value="Unassembled WGS sequence"/>
</dbReference>
<comment type="caution">
    <text evidence="1">The sequence shown here is derived from an EMBL/GenBank/DDBJ whole genome shotgun (WGS) entry which is preliminary data.</text>
</comment>
<evidence type="ECO:0000313" key="2">
    <source>
        <dbReference type="Proteomes" id="UP001552299"/>
    </source>
</evidence>
<sequence>MVDPEVDHEFAYDSQGQIDILRLPFFDPHWEFVDSVEDYVDCILYHLAEIIDLQRPSGQLAIIRRSSPPPSPTTLPWIKTIDVVTFFVASFGVLKISLR</sequence>